<dbReference type="InterPro" id="IPR050483">
    <property type="entry name" value="CoA-transferase_III_domain"/>
</dbReference>
<evidence type="ECO:0000313" key="2">
    <source>
        <dbReference type="EMBL" id="AWI79280.1"/>
    </source>
</evidence>
<dbReference type="GO" id="GO:0008410">
    <property type="term" value="F:CoA-transferase activity"/>
    <property type="evidence" value="ECO:0007669"/>
    <property type="project" value="TreeGrafter"/>
</dbReference>
<reference evidence="2 3" key="1">
    <citation type="submission" date="2017-06" db="EMBL/GenBank/DDBJ databases">
        <title>Azoarcus sp. TSNA42 complete genome sequence.</title>
        <authorList>
            <person name="Woo J.-H."/>
            <person name="Kim H.-S."/>
        </authorList>
    </citation>
    <scope>NUCLEOTIDE SEQUENCE [LARGE SCALE GENOMIC DNA]</scope>
    <source>
        <strain evidence="2 3">TSNA42</strain>
    </source>
</reference>
<dbReference type="Gene3D" id="3.30.1540.10">
    <property type="entry name" value="formyl-coa transferase, domain 3"/>
    <property type="match status" value="1"/>
</dbReference>
<dbReference type="InterPro" id="IPR023606">
    <property type="entry name" value="CoA-Trfase_III_dom_1_sf"/>
</dbReference>
<protein>
    <submittedName>
        <fullName evidence="2">Carnitine dehydratase</fullName>
    </submittedName>
</protein>
<name>A0A2U8H0X6_9RHOO</name>
<gene>
    <name evidence="2" type="ORF">CEW87_07825</name>
</gene>
<dbReference type="Gene3D" id="3.40.50.10540">
    <property type="entry name" value="Crotonobetainyl-coa:carnitine coa-transferase, domain 1"/>
    <property type="match status" value="1"/>
</dbReference>
<evidence type="ECO:0000256" key="1">
    <source>
        <dbReference type="ARBA" id="ARBA00022679"/>
    </source>
</evidence>
<dbReference type="Pfam" id="PF02515">
    <property type="entry name" value="CoA_transf_3"/>
    <property type="match status" value="1"/>
</dbReference>
<dbReference type="PANTHER" id="PTHR48207:SF3">
    <property type="entry name" value="SUCCINATE--HYDROXYMETHYLGLUTARATE COA-TRANSFERASE"/>
    <property type="match status" value="1"/>
</dbReference>
<dbReference type="InterPro" id="IPR044855">
    <property type="entry name" value="CoA-Trfase_III_dom3_sf"/>
</dbReference>
<dbReference type="PANTHER" id="PTHR48207">
    <property type="entry name" value="SUCCINATE--HYDROXYMETHYLGLUTARATE COA-TRANSFERASE"/>
    <property type="match status" value="1"/>
</dbReference>
<dbReference type="SUPFAM" id="SSF89796">
    <property type="entry name" value="CoA-transferase family III (CaiB/BaiF)"/>
    <property type="match status" value="1"/>
</dbReference>
<dbReference type="AlphaFoldDB" id="A0A2U8H0X6"/>
<dbReference type="EMBL" id="CP022188">
    <property type="protein sequence ID" value="AWI79280.1"/>
    <property type="molecule type" value="Genomic_DNA"/>
</dbReference>
<organism evidence="2 3">
    <name type="scientific">Parazoarcus communis</name>
    <dbReference type="NCBI Taxonomy" id="41977"/>
    <lineage>
        <taxon>Bacteria</taxon>
        <taxon>Pseudomonadati</taxon>
        <taxon>Pseudomonadota</taxon>
        <taxon>Betaproteobacteria</taxon>
        <taxon>Rhodocyclales</taxon>
        <taxon>Zoogloeaceae</taxon>
        <taxon>Parazoarcus</taxon>
    </lineage>
</organism>
<accession>A0A2U8H0X6</accession>
<proteinExistence type="predicted"/>
<sequence>MASPNPNEQADSSTKDQPQPLAGVRVLELGTLIAGPYAASLLAQFGAEVIKVESPGGGDPLRSWRKLHKGTSYWWYSQSRNKKSVTLNLKSPRAQEIVRDLVRNTDIVIENFRPGALEAWGLGWDALSKINPKLVMVRVSGYGQTGPYKDRPGFAAIAESMGGLRNLAGYPDRPPVRVGVSLGDTLASLYGTIGAMLALHHINVNKGGGQYIDVALYEAVFGIMESLIPEYAALGHIRERTGASLPGISPSSTYICKDGRYVIIAGNSDSIFRRLMVAIGRSDLAEDKELARNDGRVRHNGMLDAAITAWTSQRELEEVLGALEAAEVPSGRIYTAADIHEDPHYAAREMIGRYEMPDGEPIELPGIVPKLSATPGKTRWLGPALGEHTAEVLAGLGIDTTELAALQADGVI</sequence>
<dbReference type="OrthoDB" id="5294844at2"/>
<dbReference type="RefSeq" id="WP_108972176.1">
    <property type="nucleotide sequence ID" value="NZ_CP022188.1"/>
</dbReference>
<dbReference type="InterPro" id="IPR003673">
    <property type="entry name" value="CoA-Trfase_fam_III"/>
</dbReference>
<dbReference type="Proteomes" id="UP000244902">
    <property type="component" value="Chromosome"/>
</dbReference>
<keyword evidence="1" id="KW-0808">Transferase</keyword>
<evidence type="ECO:0000313" key="3">
    <source>
        <dbReference type="Proteomes" id="UP000244902"/>
    </source>
</evidence>